<reference evidence="1" key="1">
    <citation type="submission" date="2020-04" db="EMBL/GenBank/DDBJ databases">
        <authorList>
            <person name="Zhang T."/>
        </authorList>
    </citation>
    <scope>NUCLEOTIDE SEQUENCE</scope>
    <source>
        <strain evidence="1">HKST-UBA01</strain>
    </source>
</reference>
<dbReference type="AlphaFoldDB" id="A0A956LWS9"/>
<dbReference type="Proteomes" id="UP000697710">
    <property type="component" value="Unassembled WGS sequence"/>
</dbReference>
<organism evidence="1 2">
    <name type="scientific">Eiseniibacteriota bacterium</name>
    <dbReference type="NCBI Taxonomy" id="2212470"/>
    <lineage>
        <taxon>Bacteria</taxon>
        <taxon>Candidatus Eiseniibacteriota</taxon>
    </lineage>
</organism>
<proteinExistence type="predicted"/>
<protein>
    <submittedName>
        <fullName evidence="1">Uncharacterized protein</fullName>
    </submittedName>
</protein>
<accession>A0A956LWS9</accession>
<gene>
    <name evidence="1" type="ORF">KC729_04645</name>
</gene>
<evidence type="ECO:0000313" key="2">
    <source>
        <dbReference type="Proteomes" id="UP000697710"/>
    </source>
</evidence>
<name>A0A956LWS9_UNCEI</name>
<reference evidence="1" key="2">
    <citation type="journal article" date="2021" name="Microbiome">
        <title>Successional dynamics and alternative stable states in a saline activated sludge microbial community over 9 years.</title>
        <authorList>
            <person name="Wang Y."/>
            <person name="Ye J."/>
            <person name="Ju F."/>
            <person name="Liu L."/>
            <person name="Boyd J.A."/>
            <person name="Deng Y."/>
            <person name="Parks D.H."/>
            <person name="Jiang X."/>
            <person name="Yin X."/>
            <person name="Woodcroft B.J."/>
            <person name="Tyson G.W."/>
            <person name="Hugenholtz P."/>
            <person name="Polz M.F."/>
            <person name="Zhang T."/>
        </authorList>
    </citation>
    <scope>NUCLEOTIDE SEQUENCE</scope>
    <source>
        <strain evidence="1">HKST-UBA01</strain>
    </source>
</reference>
<evidence type="ECO:0000313" key="1">
    <source>
        <dbReference type="EMBL" id="MCA9726949.1"/>
    </source>
</evidence>
<comment type="caution">
    <text evidence="1">The sequence shown here is derived from an EMBL/GenBank/DDBJ whole genome shotgun (WGS) entry which is preliminary data.</text>
</comment>
<feature type="non-terminal residue" evidence="1">
    <location>
        <position position="761"/>
    </location>
</feature>
<dbReference type="EMBL" id="JAGQHR010000087">
    <property type="protein sequence ID" value="MCA9726949.1"/>
    <property type="molecule type" value="Genomic_DNA"/>
</dbReference>
<sequence>MELESIKQEIRAAQLDPTLEPDPFAPLDEILERADDEGILPLVLSVTEGSILEGGVHPAHYYLFAASQFLLDRPDAAYRAVIPLAGKMETGGHWKALGHLAGRALEAEPRVEAALLLAKSLENAGLDWIDPAFLRKAYDYYPNESRLALLMGELRAQEAAAVSGGVESEEGKRLLMEARFFWAESLDGFILHKRGDQIDDVILKLVDAQHPDTMRRVLAGMKKLAESGQWGRFQVALETLLPAFERAQLVLDLWNLLLKYVGEAPASVGIRTQLADLAGRAFPNAEGLDELLQRSGILDPSIPVATAMRGLEPMLAFLPGSYVLHASWGVGRVLSNDTENLMIDFAEASSHRMSVNLARRALEVVPADDLRVMVRERPDDLKVMVKESPTEVAYLGIRQLGGQAKTTDLKRVLTGSGVMTTSRWTTWWKDAKTAMESDPRFDLSQAFRQMYKIRSGADMAGGVEFPVIEPRRGIRPNLNLIRRFLDQHPSETAAAAQLYARILERWASEERTNPEDRMAIHLQLYRWRKQASEEFHQALRDMIPQGVEASSFPDSADQGLLVEVGLAHPDTWKDTVCFALSSRHAEVREMAMEKLRSDPESGRSLLRDLIQNPADRPMAALAVVHLSVRASEADRDVVPNVWEAAMGAAHLIESTSRDQIRKLALSLLVPEGSLATRLAQTEPTEALREQWGFLLRKWRSSERYLQPVLRILRQAGMEQVVDDFRAEQIEKTNRALGTQDLVDYSGTMMTRLTFDRLRKEL</sequence>